<comment type="caution">
    <text evidence="1">The sequence shown here is derived from an EMBL/GenBank/DDBJ whole genome shotgun (WGS) entry which is preliminary data.</text>
</comment>
<gene>
    <name evidence="1" type="ORF">KSF_106490</name>
</gene>
<name>A0A8J3ITQ3_9CHLR</name>
<dbReference type="EMBL" id="BNJK01000003">
    <property type="protein sequence ID" value="GHP00602.1"/>
    <property type="molecule type" value="Genomic_DNA"/>
</dbReference>
<protein>
    <submittedName>
        <fullName evidence="1">Uncharacterized protein</fullName>
    </submittedName>
</protein>
<reference evidence="1" key="1">
    <citation type="submission" date="2020-10" db="EMBL/GenBank/DDBJ databases">
        <title>Taxonomic study of unclassified bacteria belonging to the class Ktedonobacteria.</title>
        <authorList>
            <person name="Yabe S."/>
            <person name="Wang C.M."/>
            <person name="Zheng Y."/>
            <person name="Sakai Y."/>
            <person name="Cavaletti L."/>
            <person name="Monciardini P."/>
            <person name="Donadio S."/>
        </authorList>
    </citation>
    <scope>NUCLEOTIDE SEQUENCE</scope>
    <source>
        <strain evidence="1">ID150040</strain>
    </source>
</reference>
<accession>A0A8J3ITQ3</accession>
<evidence type="ECO:0000313" key="2">
    <source>
        <dbReference type="Proteomes" id="UP000597444"/>
    </source>
</evidence>
<sequence>MSTLTLQIKHCGDFTGSEAVYVPVPHSIPQSLFLVYRTLWKCIGWKWANAFAVCCCSELAITDRSPEDTLGHVPLPEVI</sequence>
<keyword evidence="2" id="KW-1185">Reference proteome</keyword>
<evidence type="ECO:0000313" key="1">
    <source>
        <dbReference type="EMBL" id="GHP00602.1"/>
    </source>
</evidence>
<organism evidence="1 2">
    <name type="scientific">Reticulibacter mediterranei</name>
    <dbReference type="NCBI Taxonomy" id="2778369"/>
    <lineage>
        <taxon>Bacteria</taxon>
        <taxon>Bacillati</taxon>
        <taxon>Chloroflexota</taxon>
        <taxon>Ktedonobacteria</taxon>
        <taxon>Ktedonobacterales</taxon>
        <taxon>Reticulibacteraceae</taxon>
        <taxon>Reticulibacter</taxon>
    </lineage>
</organism>
<proteinExistence type="predicted"/>
<dbReference type="AlphaFoldDB" id="A0A8J3ITQ3"/>
<dbReference type="Proteomes" id="UP000597444">
    <property type="component" value="Unassembled WGS sequence"/>
</dbReference>